<protein>
    <recommendedName>
        <fullName evidence="4">DUF3098 domain-containing protein</fullName>
    </recommendedName>
</protein>
<reference evidence="3" key="1">
    <citation type="journal article" date="2019" name="Int. J. Syst. Evol. Microbiol.">
        <title>The Global Catalogue of Microorganisms (GCM) 10K type strain sequencing project: providing services to taxonomists for standard genome sequencing and annotation.</title>
        <authorList>
            <consortium name="The Broad Institute Genomics Platform"/>
            <consortium name="The Broad Institute Genome Sequencing Center for Infectious Disease"/>
            <person name="Wu L."/>
            <person name="Ma J."/>
        </authorList>
    </citation>
    <scope>NUCLEOTIDE SEQUENCE [LARGE SCALE GENOMIC DNA]</scope>
    <source>
        <strain evidence="3">CGMCC 4.7393</strain>
    </source>
</reference>
<keyword evidence="1" id="KW-0472">Membrane</keyword>
<gene>
    <name evidence="2" type="ORF">ACFQHR_03395</name>
</gene>
<evidence type="ECO:0000256" key="1">
    <source>
        <dbReference type="SAM" id="Phobius"/>
    </source>
</evidence>
<keyword evidence="1" id="KW-1133">Transmembrane helix</keyword>
<sequence>MYSRIIFTLAIVLTTLGVATVFFEIPVLEEYPPFSMGFFKGFLFGLGPTLFVSGWVRRQKEREETAR</sequence>
<feature type="transmembrane region" description="Helical" evidence="1">
    <location>
        <begin position="39"/>
        <end position="57"/>
    </location>
</feature>
<evidence type="ECO:0000313" key="2">
    <source>
        <dbReference type="EMBL" id="MFC6996651.1"/>
    </source>
</evidence>
<keyword evidence="3" id="KW-1185">Reference proteome</keyword>
<evidence type="ECO:0000313" key="3">
    <source>
        <dbReference type="Proteomes" id="UP001596405"/>
    </source>
</evidence>
<comment type="caution">
    <text evidence="2">The sequence shown here is derived from an EMBL/GenBank/DDBJ whole genome shotgun (WGS) entry which is preliminary data.</text>
</comment>
<dbReference type="Proteomes" id="UP001596405">
    <property type="component" value="Unassembled WGS sequence"/>
</dbReference>
<organism evidence="2 3">
    <name type="scientific">Rufibacter roseus</name>
    <dbReference type="NCBI Taxonomy" id="1567108"/>
    <lineage>
        <taxon>Bacteria</taxon>
        <taxon>Pseudomonadati</taxon>
        <taxon>Bacteroidota</taxon>
        <taxon>Cytophagia</taxon>
        <taxon>Cytophagales</taxon>
        <taxon>Hymenobacteraceae</taxon>
        <taxon>Rufibacter</taxon>
    </lineage>
</organism>
<dbReference type="RefSeq" id="WP_153042214.1">
    <property type="nucleotide sequence ID" value="NZ_JBHSYQ010000003.1"/>
</dbReference>
<proteinExistence type="predicted"/>
<evidence type="ECO:0008006" key="4">
    <source>
        <dbReference type="Google" id="ProtNLM"/>
    </source>
</evidence>
<accession>A0ABW2DFW1</accession>
<name>A0ABW2DFW1_9BACT</name>
<keyword evidence="1" id="KW-0812">Transmembrane</keyword>
<dbReference type="EMBL" id="JBHSYQ010000003">
    <property type="protein sequence ID" value="MFC6996651.1"/>
    <property type="molecule type" value="Genomic_DNA"/>
</dbReference>